<sequence>MIVKLVKCKEKKKESRKVTFPATSMQFLGNSIREICPLNPHHKVCDRGGPLSTAEHKNMNMVQEMAELVSVVASSEQEAAAANDPPPTADHIPPLNGPATADHEPPPSTDHHIPLPHGPVGAAESFHLADDTQPPHMMRSPAALSLHRLRSPASPPLHRLRSPAAPSLHPLSKEAEDQELLKRAFKVALLISAISAAVVTNSPETERKHKGLSDAYFISALITFIIAYLMLVISLMSWELHIPTSMVRFLMWVALGLFPAPIILGAFLAMHN</sequence>
<evidence type="ECO:0000313" key="1">
    <source>
        <dbReference type="EMBL" id="KAJ8627381.1"/>
    </source>
</evidence>
<evidence type="ECO:0000313" key="2">
    <source>
        <dbReference type="Proteomes" id="UP001234297"/>
    </source>
</evidence>
<keyword evidence="2" id="KW-1185">Reference proteome</keyword>
<reference evidence="1 2" key="1">
    <citation type="journal article" date="2022" name="Hortic Res">
        <title>A haplotype resolved chromosomal level avocado genome allows analysis of novel avocado genes.</title>
        <authorList>
            <person name="Nath O."/>
            <person name="Fletcher S.J."/>
            <person name="Hayward A."/>
            <person name="Shaw L.M."/>
            <person name="Masouleh A.K."/>
            <person name="Furtado A."/>
            <person name="Henry R.J."/>
            <person name="Mitter N."/>
        </authorList>
    </citation>
    <scope>NUCLEOTIDE SEQUENCE [LARGE SCALE GENOMIC DNA]</scope>
    <source>
        <strain evidence="2">cv. Hass</strain>
    </source>
</reference>
<dbReference type="Proteomes" id="UP001234297">
    <property type="component" value="Chromosome 6"/>
</dbReference>
<proteinExistence type="predicted"/>
<protein>
    <submittedName>
        <fullName evidence="1">Uncharacterized protein</fullName>
    </submittedName>
</protein>
<name>A0ACC2L2I4_PERAE</name>
<dbReference type="EMBL" id="CM056814">
    <property type="protein sequence ID" value="KAJ8627381.1"/>
    <property type="molecule type" value="Genomic_DNA"/>
</dbReference>
<comment type="caution">
    <text evidence="1">The sequence shown here is derived from an EMBL/GenBank/DDBJ whole genome shotgun (WGS) entry which is preliminary data.</text>
</comment>
<organism evidence="1 2">
    <name type="scientific">Persea americana</name>
    <name type="common">Avocado</name>
    <dbReference type="NCBI Taxonomy" id="3435"/>
    <lineage>
        <taxon>Eukaryota</taxon>
        <taxon>Viridiplantae</taxon>
        <taxon>Streptophyta</taxon>
        <taxon>Embryophyta</taxon>
        <taxon>Tracheophyta</taxon>
        <taxon>Spermatophyta</taxon>
        <taxon>Magnoliopsida</taxon>
        <taxon>Magnoliidae</taxon>
        <taxon>Laurales</taxon>
        <taxon>Lauraceae</taxon>
        <taxon>Persea</taxon>
    </lineage>
</organism>
<gene>
    <name evidence="1" type="ORF">MRB53_020688</name>
</gene>
<accession>A0ACC2L2I4</accession>